<comment type="catalytic activity">
    <reaction evidence="28">
        <text>(2R)-2-methylbutanoyl-CoA + oxidized [electron-transfer flavoprotein] + H(+) = ethylacryloyl-CoA + reduced [electron-transfer flavoprotein]</text>
        <dbReference type="Rhea" id="RHEA:65296"/>
        <dbReference type="Rhea" id="RHEA-COMP:10685"/>
        <dbReference type="Rhea" id="RHEA-COMP:10686"/>
        <dbReference type="ChEBI" id="CHEBI:15378"/>
        <dbReference type="ChEBI" id="CHEBI:57692"/>
        <dbReference type="ChEBI" id="CHEBI:58307"/>
        <dbReference type="ChEBI" id="CHEBI:156439"/>
        <dbReference type="ChEBI" id="CHEBI:156440"/>
    </reaction>
    <physiologicalReaction direction="left-to-right" evidence="28">
        <dbReference type="Rhea" id="RHEA:65297"/>
    </physiologicalReaction>
</comment>
<feature type="transmembrane region" description="Helical" evidence="34">
    <location>
        <begin position="144"/>
        <end position="168"/>
    </location>
</feature>
<evidence type="ECO:0000256" key="9">
    <source>
        <dbReference type="ARBA" id="ARBA00022630"/>
    </source>
</evidence>
<evidence type="ECO:0000256" key="10">
    <source>
        <dbReference type="ARBA" id="ARBA00022737"/>
    </source>
</evidence>
<comment type="catalytic activity">
    <reaction evidence="30">
        <text>hexanoyl-CoA + oxidized [electron-transfer flavoprotein] + H(+) = (2E)-hexenoyl-CoA + reduced [electron-transfer flavoprotein]</text>
        <dbReference type="Rhea" id="RHEA:43464"/>
        <dbReference type="Rhea" id="RHEA-COMP:10685"/>
        <dbReference type="Rhea" id="RHEA-COMP:10686"/>
        <dbReference type="ChEBI" id="CHEBI:15378"/>
        <dbReference type="ChEBI" id="CHEBI:57692"/>
        <dbReference type="ChEBI" id="CHEBI:58307"/>
        <dbReference type="ChEBI" id="CHEBI:62077"/>
        <dbReference type="ChEBI" id="CHEBI:62620"/>
    </reaction>
    <physiologicalReaction direction="left-to-right" evidence="30">
        <dbReference type="Rhea" id="RHEA:43465"/>
    </physiologicalReaction>
</comment>
<evidence type="ECO:0000256" key="23">
    <source>
        <dbReference type="ARBA" id="ARBA00039850"/>
    </source>
</evidence>
<name>A0A7R9EZZ4_9NEOP</name>
<proteinExistence type="inferred from homology"/>
<keyword evidence="10" id="KW-0677">Repeat</keyword>
<keyword evidence="7" id="KW-0597">Phosphoprotein</keyword>
<comment type="pathway">
    <text evidence="3">Lipid metabolism; mitochondrial fatty acid beta-oxidation.</text>
</comment>
<keyword evidence="34" id="KW-0812">Transmembrane</keyword>
<keyword evidence="11" id="KW-0498">Mitosis</keyword>
<dbReference type="CDD" id="cd01158">
    <property type="entry name" value="SCAD_SBCAD"/>
    <property type="match status" value="1"/>
</dbReference>
<dbReference type="GO" id="GO:0070979">
    <property type="term" value="P:protein K11-linked ubiquitination"/>
    <property type="evidence" value="ECO:0007669"/>
    <property type="project" value="TreeGrafter"/>
</dbReference>
<feature type="domain" description="Anaphase-promoting complex subunit 1 beta-sandwich" evidence="41">
    <location>
        <begin position="1910"/>
        <end position="1958"/>
    </location>
</feature>
<evidence type="ECO:0000256" key="18">
    <source>
        <dbReference type="ARBA" id="ARBA00023098"/>
    </source>
</evidence>
<dbReference type="Gene3D" id="1.20.140.10">
    <property type="entry name" value="Butyryl-CoA Dehydrogenase, subunit A, domain 3"/>
    <property type="match status" value="1"/>
</dbReference>
<keyword evidence="20" id="KW-0131">Cell cycle</keyword>
<keyword evidence="34" id="KW-1133">Transmembrane helix</keyword>
<dbReference type="Pfam" id="PF20518">
    <property type="entry name" value="Apc1_MidN"/>
    <property type="match status" value="2"/>
</dbReference>
<dbReference type="GO" id="GO:0005506">
    <property type="term" value="F:iron ion binding"/>
    <property type="evidence" value="ECO:0007669"/>
    <property type="project" value="InterPro"/>
</dbReference>
<dbReference type="PROSITE" id="PS00073">
    <property type="entry name" value="ACYL_COA_DH_2"/>
    <property type="match status" value="1"/>
</dbReference>
<dbReference type="GO" id="GO:0007091">
    <property type="term" value="P:metaphase/anaphase transition of mitotic cell cycle"/>
    <property type="evidence" value="ECO:0007669"/>
    <property type="project" value="TreeGrafter"/>
</dbReference>
<dbReference type="InterPro" id="IPR037069">
    <property type="entry name" value="AcylCoA_DH/ox_N_sf"/>
</dbReference>
<dbReference type="GO" id="GO:0060090">
    <property type="term" value="F:molecular adaptor activity"/>
    <property type="evidence" value="ECO:0007669"/>
    <property type="project" value="TreeGrafter"/>
</dbReference>
<dbReference type="GO" id="GO:0031145">
    <property type="term" value="P:anaphase-promoting complex-dependent catabolic process"/>
    <property type="evidence" value="ECO:0007669"/>
    <property type="project" value="TreeGrafter"/>
</dbReference>
<comment type="catalytic activity">
    <reaction evidence="29">
        <text>butanoyl-CoA + oxidized [electron-transfer flavoprotein] + H(+) = (2E)-butenoyl-CoA + reduced [electron-transfer flavoprotein]</text>
        <dbReference type="Rhea" id="RHEA:24004"/>
        <dbReference type="Rhea" id="RHEA-COMP:10685"/>
        <dbReference type="Rhea" id="RHEA-COMP:10686"/>
        <dbReference type="ChEBI" id="CHEBI:15378"/>
        <dbReference type="ChEBI" id="CHEBI:57332"/>
        <dbReference type="ChEBI" id="CHEBI:57371"/>
        <dbReference type="ChEBI" id="CHEBI:57692"/>
        <dbReference type="ChEBI" id="CHEBI:58307"/>
    </reaction>
    <physiologicalReaction direction="left-to-right" evidence="29">
        <dbReference type="Rhea" id="RHEA:24005"/>
    </physiologicalReaction>
</comment>
<dbReference type="EMBL" id="OD566210">
    <property type="protein sequence ID" value="CAD7443579.1"/>
    <property type="molecule type" value="Genomic_DNA"/>
</dbReference>
<dbReference type="InterPro" id="IPR009075">
    <property type="entry name" value="AcylCo_DH/oxidase_C"/>
</dbReference>
<keyword evidence="17" id="KW-0503">Monooxygenase</keyword>
<keyword evidence="8" id="KW-0132">Cell division</keyword>
<accession>A0A7R9EZZ4</accession>
<dbReference type="Pfam" id="PF21282">
    <property type="entry name" value="APC1_3rd"/>
    <property type="match status" value="1"/>
</dbReference>
<dbReference type="InterPro" id="IPR046794">
    <property type="entry name" value="Apc1_MidN"/>
</dbReference>
<dbReference type="Gene3D" id="1.25.10.10">
    <property type="entry name" value="Leucine-rich Repeat Variant"/>
    <property type="match status" value="2"/>
</dbReference>
<dbReference type="GO" id="GO:0050660">
    <property type="term" value="F:flavin adenine dinucleotide binding"/>
    <property type="evidence" value="ECO:0007669"/>
    <property type="project" value="InterPro"/>
</dbReference>
<dbReference type="GO" id="GO:0020037">
    <property type="term" value="F:heme binding"/>
    <property type="evidence" value="ECO:0007669"/>
    <property type="project" value="InterPro"/>
</dbReference>
<dbReference type="InterPro" id="IPR011989">
    <property type="entry name" value="ARM-like"/>
</dbReference>
<dbReference type="EC" id="1.3.8.5" evidence="22"/>
<evidence type="ECO:0000256" key="1">
    <source>
        <dbReference type="ARBA" id="ARBA00001974"/>
    </source>
</evidence>
<dbReference type="GO" id="GO:0051301">
    <property type="term" value="P:cell division"/>
    <property type="evidence" value="ECO:0007669"/>
    <property type="project" value="UniProtKB-KW"/>
</dbReference>
<keyword evidence="16" id="KW-0560">Oxidoreductase</keyword>
<dbReference type="Pfam" id="PF18122">
    <property type="entry name" value="APC1_C"/>
    <property type="match status" value="1"/>
</dbReference>
<evidence type="ECO:0000256" key="12">
    <source>
        <dbReference type="ARBA" id="ARBA00022827"/>
    </source>
</evidence>
<dbReference type="InterPro" id="IPR006089">
    <property type="entry name" value="Acyl-CoA_DH_CS"/>
</dbReference>
<dbReference type="InterPro" id="IPR036396">
    <property type="entry name" value="Cyt_P450_sf"/>
</dbReference>
<dbReference type="GO" id="GO:0046395">
    <property type="term" value="P:carboxylic acid catabolic process"/>
    <property type="evidence" value="ECO:0007669"/>
    <property type="project" value="UniProtKB-ARBA"/>
</dbReference>
<feature type="region of interest" description="Disordered" evidence="33">
    <location>
        <begin position="943"/>
        <end position="968"/>
    </location>
</feature>
<dbReference type="GO" id="GO:0006631">
    <property type="term" value="P:fatty acid metabolic process"/>
    <property type="evidence" value="ECO:0007669"/>
    <property type="project" value="UniProtKB-KW"/>
</dbReference>
<dbReference type="InterPro" id="IPR046373">
    <property type="entry name" value="Acyl-CoA_Oxase/DH_mid-dom_sf"/>
</dbReference>
<dbReference type="InterPro" id="IPR002015">
    <property type="entry name" value="Proteasome/cyclosome_rpt"/>
</dbReference>
<dbReference type="InterPro" id="IPR036250">
    <property type="entry name" value="AcylCo_DH-like_C"/>
</dbReference>
<evidence type="ECO:0000259" key="39">
    <source>
        <dbReference type="Pfam" id="PF18122"/>
    </source>
</evidence>
<evidence type="ECO:0000256" key="19">
    <source>
        <dbReference type="ARBA" id="ARBA00023128"/>
    </source>
</evidence>
<dbReference type="InterPro" id="IPR048971">
    <property type="entry name" value="Apc1_3rd"/>
</dbReference>
<evidence type="ECO:0000256" key="5">
    <source>
        <dbReference type="ARBA" id="ARBA00010547"/>
    </source>
</evidence>
<evidence type="ECO:0000259" key="41">
    <source>
        <dbReference type="Pfam" id="PF21282"/>
    </source>
</evidence>
<evidence type="ECO:0000256" key="20">
    <source>
        <dbReference type="ARBA" id="ARBA00023306"/>
    </source>
</evidence>
<dbReference type="InterPro" id="IPR024990">
    <property type="entry name" value="Apc1"/>
</dbReference>
<feature type="domain" description="Acyl-CoA dehydrogenase/oxidase C-terminal" evidence="35">
    <location>
        <begin position="2446"/>
        <end position="2592"/>
    </location>
</feature>
<sequence length="2901" mass="321092">MHSFTVNNGNIRTKEHADNIEFIKSVLSVTGRARFESEPGVLRAPYSGTLGTVLSLAWLLGTIQRHSLGTVLSLAWLLGTIQRHTLGTGLFLAWLLGAIQWHSLGTVLFLAWLLGTIQWHSLGTGLSLAWLLGTIQRHTLGTGLFLAWLLGAIQWHSLGTGLSLAWLLGAIQRHTLGTVLSLAWILGTIQQHTLGTVLSLACLSAGYAGHDSHEGVLMCEKAASNTSKGRRLPISALDHETAEAGFKSKHRDFIPRNTNLLSIWVCPPIEFVPHGRQQMKRHPGEVVMSYLQPNLHAESFLSDRLSQVAISEKPQLVERWILRGSSDGDTQCEEELFIKDKTAVWSRGTYSGLQSGDCSTVLCCYTCETPIKHALWCTFHAGMTEKTVLDTTQQISDEPKGVLMPSICLVDSDFIKIFSSDGEDYVACQQFQVSDVWACKYGLILERAIKPAVLNKSNAENSSDPEAVQLPNIFSLVHPLDEITPVLGRHNVLSYMSNTYQKIVFVGENPSICMTYDSKTGLHSVWKIRRANLDECHAACGFDETENSPEQSSSCIFPYTSSLRQSLGAVKPLSHFAGTAHDVTRGSPFSNTSPQNSARSQSPLGTFLYELFSILCLEGVPSRTLSPRMGMTPSPPTGLFRPPHQTMLGNTRLSHSTSPGSPGTLGSLADARLMTSQVVDQGEPRPLFPDLCFQHMWTESFNMPRDAVCVGSATKVFLSTDQVGQTYLCFLVPTRNQLFSTRLEKTNKEEQLIFGIISSIPAKDAAPLPDLSLIVIVDLKGGLVLYSGASMVGKVHVGGIPSAMATSSYLSLNLGSQFGSPFQKRSSLLTSSLLLSSRPASSLEPRFDDAVHLLSPVSPVDTPHEDDGAGHFALSTPRSVSQCLNTLKQVLQRDLAMQVVTKWYGVRNAPGTQDISPNQEWQLFSATLLELVGYEVDKLPGTYHTSDDSNSSSVRPMKKQRSSNSGSESDWEYLLGSAHHKALAQGMEALLGLHPPPVSLPADSEPVPTGQVNSSAPLFTSMPLVLFSLHLLYEDLKLNVLLVESLSSLAKLLHQLASDLRLNEYSHHYWKDFPYDCPLSSWKESQILETELKKLALPSFMTAEPPDLFHHVYSLLKKHQLTALMMYGVEDPNIQLESFVQTIVPPGRAGEHQEVLSSRNMNPSSTYPMPHRAVLLMVEMGMTRRDLQILPGGIALLLNDIIHQSRAGPPSDWPEAAYRLIIRQDLAAQCSNGGSWLDINDSRRGRNSVPATKLPDGEQDDGMEGMDVEILKLRFCKDHRVAEVRRLLQSAQPVNICVPQRPDVSDHEFIEEKEKHLYALCTRTMALPVGRGMFTLRTASPVVTEPLPIPRLCLSGRSAPQGTTVDLSHIDVVPNMNMWPSFHNGVAAGLRIATNASDIDSTWIVFNKPKGTSEVPAEHAGFLMALGLNGHLHHLVEWNTYEYLVKCHEMTSVGLLLGMAATMRGTMDMSTTKLMSIHVEALLPPTSIELDIPQNIQIAALVGIGLVYEGTAHRHMAEVLLSEIEEVNPHLRGGRVESHLGKTTPVHPTEIRTSISPSSAVGLNTTCALANYATKAGRPPGPEMENSVDRESYSLAAGLALGLVVLGKGSQLCGLGDLAIPDTLHYYMVGGHRRPLTGSQKEKYKSPSYQIREGDSVNIDVTSPGATLALGMIAVAEWMKSPDTQYLLDFVRPDFLLLRIVSRALILWDDIVPNCNWVESNVPQSIVPYCLVKPRPGMPDNIDYETMNQAYCNILAGACMAVGLRFAGSANNEAFNTLFKYAKMFTSLLAKSIAELAGKSTIETSLNVIVLSMAMVMAGSGELEVLRMCRYLRSRVGPTNSVVTYGSQLATHMSLGLLFLGGGRYTLSTSPSAVAAMICAFFPKFPTHSNDNRYHLQAFRHLYVLAVQPRLLVPRDIDAGNLCYVHLNVVYLDNPHYKNHSTQLRAPCLLPELNKLKQRCFSGHSERNLLQNAGYLDVKQRIGCLSYMEDPQGFRSLLAQTLTRDTAVSWSIPAESISSFSSDPALVNFTQYFLKGFGSEGCSSVEQRHLHLLTMLVYKCVTQDKLSILPVWVTLFKALWSVHTNPSVLLTWQLKLLSTQTMIQTRSQLVAPELALSVQQCVTSLIEVHQSELKQLLKQYLNSEHLRNSDRLPYLTTYLAFYDFPSIHKLSSLMKGETDPINVPKILANESRWFRHKKLTHLCQCRCSSQGTQELHSPPLTKLTEDEMIMKESVSKLATHKIAPLVKKMDDECRLDPQVVQALFDNGLMGIEIGTEYGGTGSTFFSSILVVEELSKVDPSVSLYVDIHNTLVNALIMKIGTPEQKQRYLPRLAQDTGGCFCLSEAQSGSDAFAMKTVAKKTGSDYIINGTKMWISNADIGGVFLVMANANPSAGYKGITCFIVDRDSPGLSIGKRENKLGLKASGTCVVHFDNVRVPESNILGEFGKGYKYAAGFLNEGRIGIGAQMLGLAQGCLDATIPYTLERIQFGKKIYSFQSMQHQIAEVSTQVEAARLLVYNAARLQEAGLPFVKQACMAKYFAAEVAATTTRKCIDWMGGVGFTKDYPQEKFYRDSKIGSIYEGTGNMQLSTIAKLTIQVVKRATITFVRRKADLANPLPKPRIIHEDLKEKKHLNLNDQSSNRVEKISANLFEDKNILINTDPKFLPVHPSTSEVFNYPNVEIEGSKVTVKTNADHSAALVDIFKEQQDKLKLALPFDEVPGPRILKILAKIWKYIPLVGTQITASAMVYFINMLGTNLTWNRATRPFNHMFNKYGPVVRLQGPFGGDIVFLSRPEHIEMVYRQEGRYPVRSSLDSLEHYRLTHRRLRNVGPFIMFGKEWENLRQKIEAPVQNSVLQYHTEMEEISEELISRIRLLRNRQEEMPVSFSKELYNWGIECKHAFI</sequence>
<dbReference type="PANTHER" id="PTHR12827">
    <property type="entry name" value="MEIOTIC CHECKPOINT REGULATOR TSG24 FAMILY MEMBER"/>
    <property type="match status" value="1"/>
</dbReference>
<gene>
    <name evidence="42" type="ORF">TBIB3V08_LOCUS5981</name>
</gene>
<evidence type="ECO:0000256" key="15">
    <source>
        <dbReference type="ARBA" id="ARBA00022990"/>
    </source>
</evidence>
<evidence type="ECO:0000256" key="17">
    <source>
        <dbReference type="ARBA" id="ARBA00023033"/>
    </source>
</evidence>
<dbReference type="GO" id="GO:0005759">
    <property type="term" value="C:mitochondrial matrix"/>
    <property type="evidence" value="ECO:0007669"/>
    <property type="project" value="UniProtKB-SubCell"/>
</dbReference>
<evidence type="ECO:0000256" key="7">
    <source>
        <dbReference type="ARBA" id="ARBA00022553"/>
    </source>
</evidence>
<evidence type="ECO:0000256" key="29">
    <source>
        <dbReference type="ARBA" id="ARBA00049096"/>
    </source>
</evidence>
<evidence type="ECO:0000256" key="32">
    <source>
        <dbReference type="ARBA" id="ARBA00051903"/>
    </source>
</evidence>
<dbReference type="GO" id="GO:0016705">
    <property type="term" value="F:oxidoreductase activity, acting on paired donors, with incorporation or reduction of molecular oxygen"/>
    <property type="evidence" value="ECO:0007669"/>
    <property type="project" value="InterPro"/>
</dbReference>
<dbReference type="InterPro" id="IPR009100">
    <property type="entry name" value="AcylCoA_DH/oxidase_NM_dom_sf"/>
</dbReference>
<dbReference type="PROSITE" id="PS00072">
    <property type="entry name" value="ACYL_COA_DH_1"/>
    <property type="match status" value="1"/>
</dbReference>
<protein>
    <recommendedName>
        <fullName evidence="23">Short/branched chain specific acyl-CoA dehydrogenase, mitochondrial</fullName>
        <ecNumber evidence="22">1.3.8.5</ecNumber>
    </recommendedName>
    <alternativeName>
        <fullName evidence="25">2-methyl branched chain acyl-CoA dehydrogenase</fullName>
    </alternativeName>
    <alternativeName>
        <fullName evidence="24">2-methylbutyryl-coenzyme A dehydrogenase</fullName>
    </alternativeName>
</protein>
<feature type="transmembrane region" description="Helical" evidence="34">
    <location>
        <begin position="109"/>
        <end position="132"/>
    </location>
</feature>
<evidence type="ECO:0000313" key="42">
    <source>
        <dbReference type="EMBL" id="CAD7443579.1"/>
    </source>
</evidence>
<reference evidence="42" key="1">
    <citation type="submission" date="2020-11" db="EMBL/GenBank/DDBJ databases">
        <authorList>
            <person name="Tran Van P."/>
        </authorList>
    </citation>
    <scope>NUCLEOTIDE SEQUENCE</scope>
</reference>
<evidence type="ECO:0000256" key="27">
    <source>
        <dbReference type="ARBA" id="ARBA00048307"/>
    </source>
</evidence>
<dbReference type="InterPro" id="IPR049255">
    <property type="entry name" value="Apc1_N"/>
</dbReference>
<dbReference type="InterPro" id="IPR041221">
    <property type="entry name" value="APC1_C"/>
</dbReference>
<dbReference type="FunFam" id="1.10.540.10:FF:000012">
    <property type="entry name" value="Acyl-CoA dehydrogenase short/branched chain"/>
    <property type="match status" value="1"/>
</dbReference>
<dbReference type="InterPro" id="IPR013786">
    <property type="entry name" value="AcylCoA_DH/ox_N"/>
</dbReference>
<evidence type="ECO:0000256" key="11">
    <source>
        <dbReference type="ARBA" id="ARBA00022776"/>
    </source>
</evidence>
<feature type="domain" description="Acyl-CoA oxidase/dehydrogenase middle" evidence="36">
    <location>
        <begin position="2339"/>
        <end position="2434"/>
    </location>
</feature>
<dbReference type="SUPFAM" id="SSF48264">
    <property type="entry name" value="Cytochrome P450"/>
    <property type="match status" value="1"/>
</dbReference>
<keyword evidence="34" id="KW-0472">Membrane</keyword>
<keyword evidence="9" id="KW-0285">Flavoprotein</keyword>
<comment type="catalytic activity">
    <reaction evidence="26">
        <text>2-methylbutanoyl-CoA + oxidized [electron-transfer flavoprotein] + H(+) = (2E)-2-methylbut-2-enoyl-CoA + reduced [electron-transfer flavoprotein]</text>
        <dbReference type="Rhea" id="RHEA:43780"/>
        <dbReference type="Rhea" id="RHEA-COMP:10685"/>
        <dbReference type="Rhea" id="RHEA-COMP:10686"/>
        <dbReference type="ChEBI" id="CHEBI:15378"/>
        <dbReference type="ChEBI" id="CHEBI:57336"/>
        <dbReference type="ChEBI" id="CHEBI:57337"/>
        <dbReference type="ChEBI" id="CHEBI:57692"/>
        <dbReference type="ChEBI" id="CHEBI:58307"/>
        <dbReference type="EC" id="1.3.8.5"/>
    </reaction>
    <physiologicalReaction direction="left-to-right" evidence="26">
        <dbReference type="Rhea" id="RHEA:43781"/>
    </physiologicalReaction>
</comment>
<evidence type="ECO:0000256" key="22">
    <source>
        <dbReference type="ARBA" id="ARBA00039036"/>
    </source>
</evidence>
<dbReference type="Gene3D" id="1.10.540.10">
    <property type="entry name" value="Acyl-CoA dehydrogenase/oxidase, N-terminal domain"/>
    <property type="match status" value="1"/>
</dbReference>
<dbReference type="FunFam" id="2.40.110.10:FF:000001">
    <property type="entry name" value="Acyl-CoA dehydrogenase, mitochondrial"/>
    <property type="match status" value="1"/>
</dbReference>
<keyword evidence="18" id="KW-0443">Lipid metabolism</keyword>
<feature type="domain" description="Anaphase-promoting complex subunit 1 middle" evidence="40">
    <location>
        <begin position="1164"/>
        <end position="1227"/>
    </location>
</feature>
<feature type="domain" description="Anaphase-promoting complex subunit 1 middle" evidence="40">
    <location>
        <begin position="931"/>
        <end position="1121"/>
    </location>
</feature>
<dbReference type="Pfam" id="PF01851">
    <property type="entry name" value="PC_rep"/>
    <property type="match status" value="1"/>
</dbReference>
<comment type="cofactor">
    <cofactor evidence="1">
        <name>FAD</name>
        <dbReference type="ChEBI" id="CHEBI:57692"/>
    </cofactor>
</comment>
<comment type="similarity">
    <text evidence="5">Belongs to the APC1 family.</text>
</comment>
<feature type="domain" description="Anaphase-promoting complex subunit 1 N-terminal" evidence="38">
    <location>
        <begin position="327"/>
        <end position="451"/>
    </location>
</feature>
<keyword evidence="19" id="KW-0496">Mitochondrion</keyword>
<comment type="pathway">
    <text evidence="21">Amino-acid degradation; L-isoleucine degradation.</text>
</comment>
<dbReference type="SUPFAM" id="SSF56645">
    <property type="entry name" value="Acyl-CoA dehydrogenase NM domain-like"/>
    <property type="match status" value="1"/>
</dbReference>
<dbReference type="Pfam" id="PF02770">
    <property type="entry name" value="Acyl-CoA_dh_M"/>
    <property type="match status" value="1"/>
</dbReference>
<evidence type="ECO:0000256" key="3">
    <source>
        <dbReference type="ARBA" id="ARBA00005198"/>
    </source>
</evidence>
<dbReference type="Gene3D" id="1.10.630.10">
    <property type="entry name" value="Cytochrome P450"/>
    <property type="match status" value="1"/>
</dbReference>
<evidence type="ECO:0000256" key="14">
    <source>
        <dbReference type="ARBA" id="ARBA00022946"/>
    </source>
</evidence>
<dbReference type="Pfam" id="PF00441">
    <property type="entry name" value="Acyl-CoA_dh_1"/>
    <property type="match status" value="1"/>
</dbReference>
<evidence type="ECO:0000259" key="37">
    <source>
        <dbReference type="Pfam" id="PF02771"/>
    </source>
</evidence>
<evidence type="ECO:0000256" key="33">
    <source>
        <dbReference type="SAM" id="MobiDB-lite"/>
    </source>
</evidence>
<comment type="catalytic activity">
    <reaction evidence="32">
        <text>2-methylpropanoyl-CoA + oxidized [electron-transfer flavoprotein] + H(+) = 2-methylpropenoyl-CoA + reduced [electron-transfer flavoprotein]</text>
        <dbReference type="Rhea" id="RHEA:44180"/>
        <dbReference type="Rhea" id="RHEA-COMP:10685"/>
        <dbReference type="Rhea" id="RHEA-COMP:10686"/>
        <dbReference type="ChEBI" id="CHEBI:15378"/>
        <dbReference type="ChEBI" id="CHEBI:57338"/>
        <dbReference type="ChEBI" id="CHEBI:57692"/>
        <dbReference type="ChEBI" id="CHEBI:58307"/>
        <dbReference type="ChEBI" id="CHEBI:62500"/>
    </reaction>
    <physiologicalReaction direction="left-to-right" evidence="32">
        <dbReference type="Rhea" id="RHEA:44181"/>
    </physiologicalReaction>
</comment>
<keyword evidence="12" id="KW-0274">FAD</keyword>
<feature type="region of interest" description="Disordered" evidence="33">
    <location>
        <begin position="1239"/>
        <end position="1263"/>
    </location>
</feature>
<comment type="similarity">
    <text evidence="4">Belongs to the acyl-CoA dehydrogenase family.</text>
</comment>
<evidence type="ECO:0000256" key="13">
    <source>
        <dbReference type="ARBA" id="ARBA00022832"/>
    </source>
</evidence>
<dbReference type="SUPFAM" id="SSF47203">
    <property type="entry name" value="Acyl-CoA dehydrogenase C-terminal domain-like"/>
    <property type="match status" value="1"/>
</dbReference>
<dbReference type="Pfam" id="PF12859">
    <property type="entry name" value="ANAPC1"/>
    <property type="match status" value="1"/>
</dbReference>
<evidence type="ECO:0000256" key="21">
    <source>
        <dbReference type="ARBA" id="ARBA00037895"/>
    </source>
</evidence>
<organism evidence="42">
    <name type="scientific">Timema bartmani</name>
    <dbReference type="NCBI Taxonomy" id="61472"/>
    <lineage>
        <taxon>Eukaryota</taxon>
        <taxon>Metazoa</taxon>
        <taxon>Ecdysozoa</taxon>
        <taxon>Arthropoda</taxon>
        <taxon>Hexapoda</taxon>
        <taxon>Insecta</taxon>
        <taxon>Pterygota</taxon>
        <taxon>Neoptera</taxon>
        <taxon>Polyneoptera</taxon>
        <taxon>Phasmatodea</taxon>
        <taxon>Timematodea</taxon>
        <taxon>Timematoidea</taxon>
        <taxon>Timematidae</taxon>
        <taxon>Timema</taxon>
    </lineage>
</organism>
<evidence type="ECO:0000256" key="4">
    <source>
        <dbReference type="ARBA" id="ARBA00009347"/>
    </source>
</evidence>
<evidence type="ECO:0000256" key="34">
    <source>
        <dbReference type="SAM" id="Phobius"/>
    </source>
</evidence>
<evidence type="ECO:0000256" key="2">
    <source>
        <dbReference type="ARBA" id="ARBA00004305"/>
    </source>
</evidence>
<evidence type="ECO:0000259" key="36">
    <source>
        <dbReference type="Pfam" id="PF02770"/>
    </source>
</evidence>
<comment type="subunit">
    <text evidence="6">Homotetramer.</text>
</comment>
<dbReference type="PANTHER" id="PTHR12827:SF3">
    <property type="entry name" value="ANAPHASE-PROMOTING COMPLEX SUBUNIT 1"/>
    <property type="match status" value="1"/>
</dbReference>
<comment type="subcellular location">
    <subcellularLocation>
        <location evidence="2">Mitochondrion matrix</location>
    </subcellularLocation>
</comment>
<evidence type="ECO:0000256" key="16">
    <source>
        <dbReference type="ARBA" id="ARBA00023002"/>
    </source>
</evidence>
<evidence type="ECO:0000259" key="40">
    <source>
        <dbReference type="Pfam" id="PF20518"/>
    </source>
</evidence>
<keyword evidence="14" id="KW-0809">Transit peptide</keyword>
<evidence type="ECO:0000256" key="28">
    <source>
        <dbReference type="ARBA" id="ARBA00048592"/>
    </source>
</evidence>
<dbReference type="InterPro" id="IPR006091">
    <property type="entry name" value="Acyl-CoA_Oxase/DH_mid-dom"/>
</dbReference>
<dbReference type="GO" id="GO:0005680">
    <property type="term" value="C:anaphase-promoting complex"/>
    <property type="evidence" value="ECO:0007669"/>
    <property type="project" value="InterPro"/>
</dbReference>
<dbReference type="Gene3D" id="2.40.110.10">
    <property type="entry name" value="Butyryl-CoA Dehydrogenase, subunit A, domain 2"/>
    <property type="match status" value="1"/>
</dbReference>
<feature type="domain" description="Anaphase-promoting complex subunit 1 C-terminal" evidence="39">
    <location>
        <begin position="2016"/>
        <end position="2165"/>
    </location>
</feature>
<evidence type="ECO:0000256" key="6">
    <source>
        <dbReference type="ARBA" id="ARBA00011881"/>
    </source>
</evidence>
<keyword evidence="15" id="KW-0007">Acetylation</keyword>
<dbReference type="Pfam" id="PF02771">
    <property type="entry name" value="Acyl-CoA_dh_N"/>
    <property type="match status" value="1"/>
</dbReference>
<dbReference type="GO" id="GO:0004497">
    <property type="term" value="F:monooxygenase activity"/>
    <property type="evidence" value="ECO:0007669"/>
    <property type="project" value="UniProtKB-KW"/>
</dbReference>
<evidence type="ECO:0000256" key="24">
    <source>
        <dbReference type="ARBA" id="ARBA00041537"/>
    </source>
</evidence>
<evidence type="ECO:0000256" key="25">
    <source>
        <dbReference type="ARBA" id="ARBA00042821"/>
    </source>
</evidence>
<dbReference type="FunFam" id="1.20.140.10:FF:000002">
    <property type="entry name" value="Acyl-CoA dehydrogenase short/branched chain"/>
    <property type="match status" value="1"/>
</dbReference>
<evidence type="ECO:0000256" key="31">
    <source>
        <dbReference type="ARBA" id="ARBA00049552"/>
    </source>
</evidence>
<comment type="catalytic activity">
    <reaction evidence="31">
        <text>(2S)-2-methylbutanoyl-CoA + oxidized [electron-transfer flavoprotein] + H(+) = (2E)-2-methylbut-2-enoyl-CoA + reduced [electron-transfer flavoprotein]</text>
        <dbReference type="Rhea" id="RHEA:48256"/>
        <dbReference type="Rhea" id="RHEA-COMP:10685"/>
        <dbReference type="Rhea" id="RHEA-COMP:10686"/>
        <dbReference type="ChEBI" id="CHEBI:15378"/>
        <dbReference type="ChEBI" id="CHEBI:57337"/>
        <dbReference type="ChEBI" id="CHEBI:57692"/>
        <dbReference type="ChEBI" id="CHEBI:58307"/>
        <dbReference type="ChEBI" id="CHEBI:88166"/>
    </reaction>
    <physiologicalReaction direction="left-to-right" evidence="31">
        <dbReference type="Rhea" id="RHEA:48257"/>
    </physiologicalReaction>
</comment>
<feature type="transmembrane region" description="Helical" evidence="34">
    <location>
        <begin position="84"/>
        <end position="103"/>
    </location>
</feature>
<evidence type="ECO:0000259" key="38">
    <source>
        <dbReference type="Pfam" id="PF12859"/>
    </source>
</evidence>
<keyword evidence="13" id="KW-0276">Fatty acid metabolism</keyword>
<dbReference type="GO" id="GO:0003853">
    <property type="term" value="F:short-chain 2-methyl fatty acyl-CoA dehydrogenase activity"/>
    <property type="evidence" value="ECO:0007669"/>
    <property type="project" value="UniProtKB-EC"/>
</dbReference>
<comment type="catalytic activity">
    <reaction evidence="27">
        <text>valproyl-CoA + oxidized [electron-transfer flavoprotein] + H(+) = (2E)-2-propylpent-2-enoyl-CoA + reduced [electron-transfer flavoprotein]</text>
        <dbReference type="Rhea" id="RHEA:65344"/>
        <dbReference type="Rhea" id="RHEA-COMP:10685"/>
        <dbReference type="Rhea" id="RHEA-COMP:10686"/>
        <dbReference type="ChEBI" id="CHEBI:15378"/>
        <dbReference type="ChEBI" id="CHEBI:57692"/>
        <dbReference type="ChEBI" id="CHEBI:58307"/>
        <dbReference type="ChEBI" id="CHEBI:156457"/>
        <dbReference type="ChEBI" id="CHEBI:156458"/>
    </reaction>
    <physiologicalReaction direction="left-to-right" evidence="27">
        <dbReference type="Rhea" id="RHEA:65345"/>
    </physiologicalReaction>
</comment>
<evidence type="ECO:0000256" key="26">
    <source>
        <dbReference type="ARBA" id="ARBA00048235"/>
    </source>
</evidence>
<evidence type="ECO:0000256" key="30">
    <source>
        <dbReference type="ARBA" id="ARBA00049192"/>
    </source>
</evidence>
<evidence type="ECO:0000256" key="8">
    <source>
        <dbReference type="ARBA" id="ARBA00022618"/>
    </source>
</evidence>
<evidence type="ECO:0000259" key="35">
    <source>
        <dbReference type="Pfam" id="PF00441"/>
    </source>
</evidence>
<feature type="domain" description="Acyl-CoA dehydrogenase/oxidase N-terminal" evidence="37">
    <location>
        <begin position="2224"/>
        <end position="2334"/>
    </location>
</feature>